<proteinExistence type="predicted"/>
<keyword evidence="2" id="KW-1185">Reference proteome</keyword>
<organism evidence="1 2">
    <name type="scientific">Allacma fusca</name>
    <dbReference type="NCBI Taxonomy" id="39272"/>
    <lineage>
        <taxon>Eukaryota</taxon>
        <taxon>Metazoa</taxon>
        <taxon>Ecdysozoa</taxon>
        <taxon>Arthropoda</taxon>
        <taxon>Hexapoda</taxon>
        <taxon>Collembola</taxon>
        <taxon>Symphypleona</taxon>
        <taxon>Sminthuridae</taxon>
        <taxon>Allacma</taxon>
    </lineage>
</organism>
<dbReference type="Proteomes" id="UP000708208">
    <property type="component" value="Unassembled WGS sequence"/>
</dbReference>
<protein>
    <submittedName>
        <fullName evidence="1">Uncharacterized protein</fullName>
    </submittedName>
</protein>
<reference evidence="1" key="1">
    <citation type="submission" date="2021-06" db="EMBL/GenBank/DDBJ databases">
        <authorList>
            <person name="Hodson N. C."/>
            <person name="Mongue J. A."/>
            <person name="Jaron S. K."/>
        </authorList>
    </citation>
    <scope>NUCLEOTIDE SEQUENCE</scope>
</reference>
<sequence>MATSPTATGLVNVNHLLCRLST</sequence>
<gene>
    <name evidence="1" type="ORF">AFUS01_LOCUS15430</name>
</gene>
<dbReference type="EMBL" id="CAJVCH010136628">
    <property type="protein sequence ID" value="CAG7726521.1"/>
    <property type="molecule type" value="Genomic_DNA"/>
</dbReference>
<name>A0A8J2KJH3_9HEXA</name>
<feature type="non-terminal residue" evidence="1">
    <location>
        <position position="22"/>
    </location>
</feature>
<evidence type="ECO:0000313" key="2">
    <source>
        <dbReference type="Proteomes" id="UP000708208"/>
    </source>
</evidence>
<comment type="caution">
    <text evidence="1">The sequence shown here is derived from an EMBL/GenBank/DDBJ whole genome shotgun (WGS) entry which is preliminary data.</text>
</comment>
<dbReference type="AlphaFoldDB" id="A0A8J2KJH3"/>
<evidence type="ECO:0000313" key="1">
    <source>
        <dbReference type="EMBL" id="CAG7726521.1"/>
    </source>
</evidence>
<accession>A0A8J2KJH3</accession>